<evidence type="ECO:0000313" key="4">
    <source>
        <dbReference type="Proteomes" id="UP000295497"/>
    </source>
</evidence>
<sequence length="1424" mass="153636">MKVTPIENPLAGERVVAVHPALAPQVDGGWRRRLHLYTGRTLSDTALQAEQQGRAGRLATLGQVLSPGVVTGLEIDLELRAPSESAPEGRAFLHVAPGMGLAPSGEDVVLPRALRVDVAHLRAPPGSFGTSPDDASPRIPPGTRLGVLVMQPSVVRGAGNLDPTNPCDYDETEGAFADEQTIDAARLLLLPWNPGWAELPESGSAWRNQIAFAIFELERLQGSEDQHPWEVFGVPIGLLAFEDAVPVWVDRYSVVRQGGKAKRRRPFVTHDALRTGTPFLWQARIQQFAEQLAGMPPLDPVFTGQHIAQFAALPPAGMLPREAISFDPLGSAANRFFPAGFRIKAAPLPLEQLDQVIQRCASLAPLDTGSAEDVLVIAPVPQAVYEPRLLIEEQVDPIFQRSIDWFQFERHGWRFRRALLRRDHAALVRAADGDETVPVYPDPDPEALEQPELPALPGRLPETLPAPATLQDYLRGLPPPPEPNDPPTQAWEGEERYGVEGADQGVVRAMEDLRVALGITEYEDEDPESDPGDSKPVPTKKVRRGRVFSKEEIDDLESGMGLDAFIKKIEAKLAKADDTIDFSFLKGHANIYRLRQFMLGNIAATRLASSPILTSIAKGASAAAVTDEVNKFYLSVKGKPPPGTVVPPGTAAPPKTGGTPKPQPRDLERREAAPVGEAPSSRVSGAVTSASLVGSTLGASSARLQPSGAATAASLLASGRASSATTSWTSIAGALSVSPGVVSSSTGIRPPSGVAGASLVSPELFLTPSAFQPAPSATLDPGVIADLITAGALLGGGGLQFQPSSVLPSTIYMPPPPARDIVQKDQPIVGEGAYDFRTVSIAERIEASPGRDSKNYAVAARTEALEAIRLLSDEKMNIEDIPVFGVPEWDKNRQPLFHLPFLSVKGEEIEKEEEGAVANPRAGLVKRLPAPVSLGRVFKSKTFGGIERILRDPAGKDADEGNLYSDAALIVEHAIATLRAVEARIVAYRADLERCRQALRAIDQNKDAAARRLAVIGGELGEVRHKLATTRALLRDEQDRVGQINQRRAKVLGEHLGFLAYVRPRFAEAMVDAPMLSLNPGVFAAPVPACLNAHSDAPEEIDEMVQLLREAPVSWFTDVPRILDKLDRVELLHGTLAIAKMRAQVVRVTEVQPATFRQRALPGRFGQAIVNVTQAQQRAVGNVRLQVAQLDLARFVGLGWKETREHAKHVLSLGDLIEANHGRSLVADAAARELSQIGRIAGCLHAQASDVLPAIRLEWAERLSQYEGENVSLRNLAALPRWGEIPYVDRKEIEGLVDWLYSRIDTAHAEALAWMNDLVRVCLLLASHAPVDEIIAGAVVDDTPVHPGKTVPVAIDPIRVRLGMKVMFFKGQEMVAHGVVEDLVGNQARARVAEASAQLVLPKGATARFVDPMARTAPSFFRKA</sequence>
<keyword evidence="1" id="KW-0175">Coiled coil</keyword>
<dbReference type="EMBL" id="CP012672">
    <property type="protein sequence ID" value="AUX37456.1"/>
    <property type="molecule type" value="Genomic_DNA"/>
</dbReference>
<feature type="compositionally biased region" description="Basic and acidic residues" evidence="2">
    <location>
        <begin position="663"/>
        <end position="672"/>
    </location>
</feature>
<protein>
    <submittedName>
        <fullName evidence="3">Uncharacterized protein</fullName>
    </submittedName>
</protein>
<feature type="compositionally biased region" description="Low complexity" evidence="2">
    <location>
        <begin position="646"/>
        <end position="660"/>
    </location>
</feature>
<dbReference type="RefSeq" id="WP_129580083.1">
    <property type="nucleotide sequence ID" value="NZ_CP012672.1"/>
</dbReference>
<dbReference type="Proteomes" id="UP000295497">
    <property type="component" value="Chromosome"/>
</dbReference>
<organism evidence="3 4">
    <name type="scientific">Sorangium cellulosum</name>
    <name type="common">Polyangium cellulosum</name>
    <dbReference type="NCBI Taxonomy" id="56"/>
    <lineage>
        <taxon>Bacteria</taxon>
        <taxon>Pseudomonadati</taxon>
        <taxon>Myxococcota</taxon>
        <taxon>Polyangia</taxon>
        <taxon>Polyangiales</taxon>
        <taxon>Polyangiaceae</taxon>
        <taxon>Sorangium</taxon>
    </lineage>
</organism>
<evidence type="ECO:0000256" key="1">
    <source>
        <dbReference type="SAM" id="Coils"/>
    </source>
</evidence>
<feature type="coiled-coil region" evidence="1">
    <location>
        <begin position="978"/>
        <end position="1012"/>
    </location>
</feature>
<gene>
    <name evidence="3" type="ORF">SOCE836_096800</name>
</gene>
<feature type="region of interest" description="Disordered" evidence="2">
    <location>
        <begin position="520"/>
        <end position="542"/>
    </location>
</feature>
<reference evidence="3 4" key="1">
    <citation type="submission" date="2015-09" db="EMBL/GenBank/DDBJ databases">
        <title>Sorangium comparison.</title>
        <authorList>
            <person name="Zaburannyi N."/>
            <person name="Bunk B."/>
            <person name="Overmann J."/>
            <person name="Mueller R."/>
        </authorList>
    </citation>
    <scope>NUCLEOTIDE SEQUENCE [LARGE SCALE GENOMIC DNA]</scope>
    <source>
        <strain evidence="3 4">So ce836</strain>
    </source>
</reference>
<evidence type="ECO:0000313" key="3">
    <source>
        <dbReference type="EMBL" id="AUX37456.1"/>
    </source>
</evidence>
<accession>A0A4P2R3Y3</accession>
<name>A0A4P2R3Y3_SORCE</name>
<evidence type="ECO:0000256" key="2">
    <source>
        <dbReference type="SAM" id="MobiDB-lite"/>
    </source>
</evidence>
<feature type="region of interest" description="Disordered" evidence="2">
    <location>
        <begin position="637"/>
        <end position="684"/>
    </location>
</feature>
<feature type="compositionally biased region" description="Acidic residues" evidence="2">
    <location>
        <begin position="521"/>
        <end position="531"/>
    </location>
</feature>
<proteinExistence type="predicted"/>